<feature type="domain" description="Rhodopsin" evidence="8">
    <location>
        <begin position="2"/>
        <end position="87"/>
    </location>
</feature>
<proteinExistence type="inferred from homology"/>
<name>A0A9P4PJZ2_9PLEO</name>
<reference evidence="9" key="1">
    <citation type="journal article" date="2020" name="Stud. Mycol.">
        <title>101 Dothideomycetes genomes: a test case for predicting lifestyles and emergence of pathogens.</title>
        <authorList>
            <person name="Haridas S."/>
            <person name="Albert R."/>
            <person name="Binder M."/>
            <person name="Bloem J."/>
            <person name="Labutti K."/>
            <person name="Salamov A."/>
            <person name="Andreopoulos B."/>
            <person name="Baker S."/>
            <person name="Barry K."/>
            <person name="Bills G."/>
            <person name="Bluhm B."/>
            <person name="Cannon C."/>
            <person name="Castanera R."/>
            <person name="Culley D."/>
            <person name="Daum C."/>
            <person name="Ezra D."/>
            <person name="Gonzalez J."/>
            <person name="Henrissat B."/>
            <person name="Kuo A."/>
            <person name="Liang C."/>
            <person name="Lipzen A."/>
            <person name="Lutzoni F."/>
            <person name="Magnuson J."/>
            <person name="Mondo S."/>
            <person name="Nolan M."/>
            <person name="Ohm R."/>
            <person name="Pangilinan J."/>
            <person name="Park H.-J."/>
            <person name="Ramirez L."/>
            <person name="Alfaro M."/>
            <person name="Sun H."/>
            <person name="Tritt A."/>
            <person name="Yoshinaga Y."/>
            <person name="Zwiers L.-H."/>
            <person name="Turgeon B."/>
            <person name="Goodwin S."/>
            <person name="Spatafora J."/>
            <person name="Crous P."/>
            <person name="Grigoriev I."/>
        </authorList>
    </citation>
    <scope>NUCLEOTIDE SEQUENCE</scope>
    <source>
        <strain evidence="9">CBS 690.94</strain>
    </source>
</reference>
<dbReference type="AlphaFoldDB" id="A0A9P4PJZ2"/>
<accession>A0A9P4PJZ2</accession>
<evidence type="ECO:0000256" key="1">
    <source>
        <dbReference type="ARBA" id="ARBA00004141"/>
    </source>
</evidence>
<organism evidence="9 10">
    <name type="scientific">Karstenula rhodostoma CBS 690.94</name>
    <dbReference type="NCBI Taxonomy" id="1392251"/>
    <lineage>
        <taxon>Eukaryota</taxon>
        <taxon>Fungi</taxon>
        <taxon>Dikarya</taxon>
        <taxon>Ascomycota</taxon>
        <taxon>Pezizomycotina</taxon>
        <taxon>Dothideomycetes</taxon>
        <taxon>Pleosporomycetidae</taxon>
        <taxon>Pleosporales</taxon>
        <taxon>Massarineae</taxon>
        <taxon>Didymosphaeriaceae</taxon>
        <taxon>Karstenula</taxon>
    </lineage>
</organism>
<feature type="transmembrane region" description="Helical" evidence="7">
    <location>
        <begin position="62"/>
        <end position="91"/>
    </location>
</feature>
<evidence type="ECO:0000256" key="4">
    <source>
        <dbReference type="ARBA" id="ARBA00023136"/>
    </source>
</evidence>
<dbReference type="InterPro" id="IPR052337">
    <property type="entry name" value="SAT4-like"/>
</dbReference>
<evidence type="ECO:0000256" key="6">
    <source>
        <dbReference type="SAM" id="MobiDB-lite"/>
    </source>
</evidence>
<evidence type="ECO:0000313" key="9">
    <source>
        <dbReference type="EMBL" id="KAF2445382.1"/>
    </source>
</evidence>
<evidence type="ECO:0000313" key="10">
    <source>
        <dbReference type="Proteomes" id="UP000799764"/>
    </source>
</evidence>
<dbReference type="EMBL" id="MU001499">
    <property type="protein sequence ID" value="KAF2445382.1"/>
    <property type="molecule type" value="Genomic_DNA"/>
</dbReference>
<comment type="similarity">
    <text evidence="5">Belongs to the SAT4 family.</text>
</comment>
<feature type="compositionally biased region" description="Basic and acidic residues" evidence="6">
    <location>
        <begin position="111"/>
        <end position="122"/>
    </location>
</feature>
<dbReference type="Proteomes" id="UP000799764">
    <property type="component" value="Unassembled WGS sequence"/>
</dbReference>
<gene>
    <name evidence="9" type="ORF">P171DRAFT_443057</name>
</gene>
<dbReference type="OrthoDB" id="444631at2759"/>
<feature type="region of interest" description="Disordered" evidence="6">
    <location>
        <begin position="100"/>
        <end position="146"/>
    </location>
</feature>
<dbReference type="PANTHER" id="PTHR33048:SF47">
    <property type="entry name" value="INTEGRAL MEMBRANE PROTEIN-RELATED"/>
    <property type="match status" value="1"/>
</dbReference>
<protein>
    <recommendedName>
        <fullName evidence="8">Rhodopsin domain-containing protein</fullName>
    </recommendedName>
</protein>
<keyword evidence="4 7" id="KW-0472">Membrane</keyword>
<keyword evidence="3 7" id="KW-1133">Transmembrane helix</keyword>
<evidence type="ECO:0000256" key="2">
    <source>
        <dbReference type="ARBA" id="ARBA00022692"/>
    </source>
</evidence>
<dbReference type="InterPro" id="IPR049326">
    <property type="entry name" value="Rhodopsin_dom_fungi"/>
</dbReference>
<keyword evidence="10" id="KW-1185">Reference proteome</keyword>
<comment type="subcellular location">
    <subcellularLocation>
        <location evidence="1">Membrane</location>
        <topology evidence="1">Multi-pass membrane protein</topology>
    </subcellularLocation>
</comment>
<dbReference type="GO" id="GO:0016020">
    <property type="term" value="C:membrane"/>
    <property type="evidence" value="ECO:0007669"/>
    <property type="project" value="UniProtKB-SubCell"/>
</dbReference>
<evidence type="ECO:0000256" key="3">
    <source>
        <dbReference type="ARBA" id="ARBA00022989"/>
    </source>
</evidence>
<sequence length="146" mass="16336">MSCILDVFIYSIAIARLRTLHVQRNKRIQLIVVFTMGFLAVAFSFTNFVFNAVNSKTSEQMWYALWVAIFKVLEANIALICACATFIPAFWKSFSSPLAGSTLRPSNDGIARSDPEKHRPSDEALVGFQKFDSMPELAPIKTAHSD</sequence>
<dbReference type="PANTHER" id="PTHR33048">
    <property type="entry name" value="PTH11-LIKE INTEGRAL MEMBRANE PROTEIN (AFU_ORTHOLOGUE AFUA_5G11245)"/>
    <property type="match status" value="1"/>
</dbReference>
<dbReference type="Pfam" id="PF20684">
    <property type="entry name" value="Fung_rhodopsin"/>
    <property type="match status" value="1"/>
</dbReference>
<comment type="caution">
    <text evidence="9">The sequence shown here is derived from an EMBL/GenBank/DDBJ whole genome shotgun (WGS) entry which is preliminary data.</text>
</comment>
<evidence type="ECO:0000259" key="8">
    <source>
        <dbReference type="Pfam" id="PF20684"/>
    </source>
</evidence>
<keyword evidence="2 7" id="KW-0812">Transmembrane</keyword>
<evidence type="ECO:0000256" key="5">
    <source>
        <dbReference type="ARBA" id="ARBA00038359"/>
    </source>
</evidence>
<evidence type="ECO:0000256" key="7">
    <source>
        <dbReference type="SAM" id="Phobius"/>
    </source>
</evidence>
<feature type="transmembrane region" description="Helical" evidence="7">
    <location>
        <begin position="28"/>
        <end position="50"/>
    </location>
</feature>